<sequence length="81" mass="9115">MSVCDRIGSLRPRSRRGIWAPDRKSPNATIYRPGRSADSELGHRGGENKPEGVTISAMFGHPYPRPGEEISRRVEHDFRSL</sequence>
<gene>
    <name evidence="2" type="ORF">Taro_006014</name>
</gene>
<evidence type="ECO:0000313" key="2">
    <source>
        <dbReference type="EMBL" id="MQL73674.1"/>
    </source>
</evidence>
<dbReference type="AlphaFoldDB" id="A0A843TWD1"/>
<feature type="compositionally biased region" description="Basic and acidic residues" evidence="1">
    <location>
        <begin position="66"/>
        <end position="81"/>
    </location>
</feature>
<organism evidence="2 3">
    <name type="scientific">Colocasia esculenta</name>
    <name type="common">Wild taro</name>
    <name type="synonym">Arum esculentum</name>
    <dbReference type="NCBI Taxonomy" id="4460"/>
    <lineage>
        <taxon>Eukaryota</taxon>
        <taxon>Viridiplantae</taxon>
        <taxon>Streptophyta</taxon>
        <taxon>Embryophyta</taxon>
        <taxon>Tracheophyta</taxon>
        <taxon>Spermatophyta</taxon>
        <taxon>Magnoliopsida</taxon>
        <taxon>Liliopsida</taxon>
        <taxon>Araceae</taxon>
        <taxon>Aroideae</taxon>
        <taxon>Colocasieae</taxon>
        <taxon>Colocasia</taxon>
    </lineage>
</organism>
<comment type="caution">
    <text evidence="2">The sequence shown here is derived from an EMBL/GenBank/DDBJ whole genome shotgun (WGS) entry which is preliminary data.</text>
</comment>
<name>A0A843TWD1_COLES</name>
<evidence type="ECO:0000256" key="1">
    <source>
        <dbReference type="SAM" id="MobiDB-lite"/>
    </source>
</evidence>
<reference evidence="2" key="1">
    <citation type="submission" date="2017-07" db="EMBL/GenBank/DDBJ databases">
        <title>Taro Niue Genome Assembly and Annotation.</title>
        <authorList>
            <person name="Atibalentja N."/>
            <person name="Keating K."/>
            <person name="Fields C.J."/>
        </authorList>
    </citation>
    <scope>NUCLEOTIDE SEQUENCE</scope>
    <source>
        <strain evidence="2">Niue_2</strain>
        <tissue evidence="2">Leaf</tissue>
    </source>
</reference>
<evidence type="ECO:0000313" key="3">
    <source>
        <dbReference type="Proteomes" id="UP000652761"/>
    </source>
</evidence>
<protein>
    <submittedName>
        <fullName evidence="2">Uncharacterized protein</fullName>
    </submittedName>
</protein>
<dbReference type="EMBL" id="NMUH01000176">
    <property type="protein sequence ID" value="MQL73674.1"/>
    <property type="molecule type" value="Genomic_DNA"/>
</dbReference>
<feature type="region of interest" description="Disordered" evidence="1">
    <location>
        <begin position="15"/>
        <end position="81"/>
    </location>
</feature>
<dbReference type="Proteomes" id="UP000652761">
    <property type="component" value="Unassembled WGS sequence"/>
</dbReference>
<proteinExistence type="predicted"/>
<accession>A0A843TWD1</accession>
<keyword evidence="3" id="KW-1185">Reference proteome</keyword>
<feature type="compositionally biased region" description="Basic and acidic residues" evidence="1">
    <location>
        <begin position="35"/>
        <end position="50"/>
    </location>
</feature>